<dbReference type="GO" id="GO:0005576">
    <property type="term" value="C:extracellular region"/>
    <property type="evidence" value="ECO:0007669"/>
    <property type="project" value="TreeGrafter"/>
</dbReference>
<feature type="region of interest" description="Disordered" evidence="1">
    <location>
        <begin position="209"/>
        <end position="236"/>
    </location>
</feature>
<dbReference type="EMBL" id="ML995895">
    <property type="protein sequence ID" value="KAF2765305.1"/>
    <property type="molecule type" value="Genomic_DNA"/>
</dbReference>
<evidence type="ECO:0000256" key="1">
    <source>
        <dbReference type="SAM" id="MobiDB-lite"/>
    </source>
</evidence>
<accession>A0A6G1KXE8</accession>
<dbReference type="Proteomes" id="UP000799436">
    <property type="component" value="Unassembled WGS sequence"/>
</dbReference>
<evidence type="ECO:0000313" key="2">
    <source>
        <dbReference type="EMBL" id="KAF2765305.1"/>
    </source>
</evidence>
<dbReference type="Pfam" id="PF12296">
    <property type="entry name" value="HsbA"/>
    <property type="match status" value="1"/>
</dbReference>
<name>A0A6G1KXE8_9PEZI</name>
<sequence>MTQTVPGASLAQAAPAEAKDGGGAGVIILADLKSINTATTFLTTKITAYQGGLVAAVPLGMAQNNVDLEIKKCTKHVTLSLAFSEADAQTAITYITGTLEASIAAAIQAITSKKSLFAASKLTTIVVRNLKTMKADTDALGAAMKAKVPSTQQQAAMATLTKIDEVITGGITAYSDSTGGGMTSTMTPTGASTGGGMTGTELTGKGMTGTEMTGKGMTGTELTGKGTTGTEMTEKGMGTEMTGTCCAGTGGCCTETGGTGSGDKPPPPKF</sequence>
<reference evidence="2" key="1">
    <citation type="journal article" date="2020" name="Stud. Mycol.">
        <title>101 Dothideomycetes genomes: a test case for predicting lifestyles and emergence of pathogens.</title>
        <authorList>
            <person name="Haridas S."/>
            <person name="Albert R."/>
            <person name="Binder M."/>
            <person name="Bloem J."/>
            <person name="Labutti K."/>
            <person name="Salamov A."/>
            <person name="Andreopoulos B."/>
            <person name="Baker S."/>
            <person name="Barry K."/>
            <person name="Bills G."/>
            <person name="Bluhm B."/>
            <person name="Cannon C."/>
            <person name="Castanera R."/>
            <person name="Culley D."/>
            <person name="Daum C."/>
            <person name="Ezra D."/>
            <person name="Gonzalez J."/>
            <person name="Henrissat B."/>
            <person name="Kuo A."/>
            <person name="Liang C."/>
            <person name="Lipzen A."/>
            <person name="Lutzoni F."/>
            <person name="Magnuson J."/>
            <person name="Mondo S."/>
            <person name="Nolan M."/>
            <person name="Ohm R."/>
            <person name="Pangilinan J."/>
            <person name="Park H.-J."/>
            <person name="Ramirez L."/>
            <person name="Alfaro M."/>
            <person name="Sun H."/>
            <person name="Tritt A."/>
            <person name="Yoshinaga Y."/>
            <person name="Zwiers L.-H."/>
            <person name="Turgeon B."/>
            <person name="Goodwin S."/>
            <person name="Spatafora J."/>
            <person name="Crous P."/>
            <person name="Grigoriev I."/>
        </authorList>
    </citation>
    <scope>NUCLEOTIDE SEQUENCE</scope>
    <source>
        <strain evidence="2">CBS 116005</strain>
    </source>
</reference>
<organism evidence="2 3">
    <name type="scientific">Teratosphaeria nubilosa</name>
    <dbReference type="NCBI Taxonomy" id="161662"/>
    <lineage>
        <taxon>Eukaryota</taxon>
        <taxon>Fungi</taxon>
        <taxon>Dikarya</taxon>
        <taxon>Ascomycota</taxon>
        <taxon>Pezizomycotina</taxon>
        <taxon>Dothideomycetes</taxon>
        <taxon>Dothideomycetidae</taxon>
        <taxon>Mycosphaerellales</taxon>
        <taxon>Teratosphaeriaceae</taxon>
        <taxon>Teratosphaeria</taxon>
    </lineage>
</organism>
<proteinExistence type="predicted"/>
<dbReference type="PANTHER" id="PTHR38123">
    <property type="entry name" value="CELL WALL SERINE-THREONINE-RICH GALACTOMANNOPROTEIN MP1 (AFU_ORTHOLOGUE AFUA_4G03240)"/>
    <property type="match status" value="1"/>
</dbReference>
<dbReference type="PANTHER" id="PTHR38123:SF1">
    <property type="entry name" value="HYDROPHOBIC SURFACE BINDING PROTEIN"/>
    <property type="match status" value="1"/>
</dbReference>
<evidence type="ECO:0008006" key="4">
    <source>
        <dbReference type="Google" id="ProtNLM"/>
    </source>
</evidence>
<gene>
    <name evidence="2" type="ORF">EJ03DRAFT_280322</name>
</gene>
<dbReference type="InterPro" id="IPR021054">
    <property type="entry name" value="Cell_wall_mannoprotein_1"/>
</dbReference>
<dbReference type="AlphaFoldDB" id="A0A6G1KXE8"/>
<dbReference type="OrthoDB" id="2422134at2759"/>
<protein>
    <recommendedName>
        <fullName evidence="4">Cell wall protein</fullName>
    </recommendedName>
</protein>
<dbReference type="Gene3D" id="1.20.1280.140">
    <property type="match status" value="1"/>
</dbReference>
<keyword evidence="3" id="KW-1185">Reference proteome</keyword>
<evidence type="ECO:0000313" key="3">
    <source>
        <dbReference type="Proteomes" id="UP000799436"/>
    </source>
</evidence>